<evidence type="ECO:0000313" key="1">
    <source>
        <dbReference type="EMBL" id="KUM56432.1"/>
    </source>
</evidence>
<proteinExistence type="predicted"/>
<name>A0A101M9E9_PENFR</name>
<keyword evidence="2" id="KW-1185">Reference proteome</keyword>
<accession>A0A101M9E9</accession>
<evidence type="ECO:0000313" key="2">
    <source>
        <dbReference type="Proteomes" id="UP000055045"/>
    </source>
</evidence>
<dbReference type="EMBL" id="LLXE01000488">
    <property type="protein sequence ID" value="KUM56432.1"/>
    <property type="molecule type" value="Genomic_DNA"/>
</dbReference>
<reference evidence="1 2" key="1">
    <citation type="submission" date="2015-10" db="EMBL/GenBank/DDBJ databases">
        <title>Genome sequencing of Penicillium freii.</title>
        <authorList>
            <person name="Nguyen H.D."/>
            <person name="Visagie C.M."/>
            <person name="Seifert K.A."/>
        </authorList>
    </citation>
    <scope>NUCLEOTIDE SEQUENCE [LARGE SCALE GENOMIC DNA]</scope>
    <source>
        <strain evidence="1 2">DAOM 242723</strain>
    </source>
</reference>
<dbReference type="Proteomes" id="UP000055045">
    <property type="component" value="Unassembled WGS sequence"/>
</dbReference>
<organism evidence="1 2">
    <name type="scientific">Penicillium freii</name>
    <dbReference type="NCBI Taxonomy" id="48697"/>
    <lineage>
        <taxon>Eukaryota</taxon>
        <taxon>Fungi</taxon>
        <taxon>Dikarya</taxon>
        <taxon>Ascomycota</taxon>
        <taxon>Pezizomycotina</taxon>
        <taxon>Eurotiomycetes</taxon>
        <taxon>Eurotiomycetidae</taxon>
        <taxon>Eurotiales</taxon>
        <taxon>Aspergillaceae</taxon>
        <taxon>Penicillium</taxon>
    </lineage>
</organism>
<protein>
    <submittedName>
        <fullName evidence="1">Uncharacterized protein</fullName>
    </submittedName>
</protein>
<sequence length="78" mass="8889">MSLSLFPFIVNSDWTDSCQFWENSKVTDKKNHGYTLKSKMNRGTALLALPLGYNENQAYHAVKRGITIKVSKNLKKIV</sequence>
<dbReference type="AlphaFoldDB" id="A0A101M9E9"/>
<comment type="caution">
    <text evidence="1">The sequence shown here is derived from an EMBL/GenBank/DDBJ whole genome shotgun (WGS) entry which is preliminary data.</text>
</comment>
<gene>
    <name evidence="1" type="ORF">ACN42_g10782</name>
</gene>